<evidence type="ECO:0000313" key="1">
    <source>
        <dbReference type="EMBL" id="CAH1114000.1"/>
    </source>
</evidence>
<accession>A0A9P0D4Z1</accession>
<sequence>MTWNFSEAGRGKGALDGIGEVIKRTADRLVALGEDIPNLTCLVEQISNRCSGIQLQVVTEDTFQKIDSECSVPNDLKAFKGTSIHQITWNLNKSNTVLFIVRAQKSVLTTT</sequence>
<gene>
    <name evidence="1" type="ORF">PSYICH_LOCUS14363</name>
</gene>
<dbReference type="Proteomes" id="UP001153636">
    <property type="component" value="Chromosome 8"/>
</dbReference>
<evidence type="ECO:0000313" key="2">
    <source>
        <dbReference type="Proteomes" id="UP001153636"/>
    </source>
</evidence>
<keyword evidence="2" id="KW-1185">Reference proteome</keyword>
<organism evidence="1 2">
    <name type="scientific">Psylliodes chrysocephalus</name>
    <dbReference type="NCBI Taxonomy" id="3402493"/>
    <lineage>
        <taxon>Eukaryota</taxon>
        <taxon>Metazoa</taxon>
        <taxon>Ecdysozoa</taxon>
        <taxon>Arthropoda</taxon>
        <taxon>Hexapoda</taxon>
        <taxon>Insecta</taxon>
        <taxon>Pterygota</taxon>
        <taxon>Neoptera</taxon>
        <taxon>Endopterygota</taxon>
        <taxon>Coleoptera</taxon>
        <taxon>Polyphaga</taxon>
        <taxon>Cucujiformia</taxon>
        <taxon>Chrysomeloidea</taxon>
        <taxon>Chrysomelidae</taxon>
        <taxon>Galerucinae</taxon>
        <taxon>Alticini</taxon>
        <taxon>Psylliodes</taxon>
    </lineage>
</organism>
<dbReference type="AlphaFoldDB" id="A0A9P0D4Z1"/>
<name>A0A9P0D4Z1_9CUCU</name>
<protein>
    <submittedName>
        <fullName evidence="1">Uncharacterized protein</fullName>
    </submittedName>
</protein>
<dbReference type="EMBL" id="OV651820">
    <property type="protein sequence ID" value="CAH1114000.1"/>
    <property type="molecule type" value="Genomic_DNA"/>
</dbReference>
<reference evidence="1" key="1">
    <citation type="submission" date="2022-01" db="EMBL/GenBank/DDBJ databases">
        <authorList>
            <person name="King R."/>
        </authorList>
    </citation>
    <scope>NUCLEOTIDE SEQUENCE</scope>
</reference>
<proteinExistence type="predicted"/>
<dbReference type="OrthoDB" id="6710353at2759"/>